<dbReference type="EMBL" id="FRBW01000002">
    <property type="protein sequence ID" value="SHM13352.1"/>
    <property type="molecule type" value="Genomic_DNA"/>
</dbReference>
<dbReference type="Gene3D" id="1.10.287.950">
    <property type="entry name" value="Methyl-accepting chemotaxis protein"/>
    <property type="match status" value="1"/>
</dbReference>
<dbReference type="SMART" id="SM00283">
    <property type="entry name" value="MA"/>
    <property type="match status" value="1"/>
</dbReference>
<evidence type="ECO:0000256" key="2">
    <source>
        <dbReference type="ARBA" id="ARBA00029447"/>
    </source>
</evidence>
<dbReference type="Gene3D" id="1.20.120.30">
    <property type="entry name" value="Aspartate receptor, ligand-binding domain"/>
    <property type="match status" value="1"/>
</dbReference>
<gene>
    <name evidence="5" type="ORF">SAMN05444272_1864</name>
</gene>
<dbReference type="InterPro" id="IPR004090">
    <property type="entry name" value="Chemotax_Me-accpt_rcpt"/>
</dbReference>
<dbReference type="PRINTS" id="PR00260">
    <property type="entry name" value="CHEMTRNSDUCR"/>
</dbReference>
<accession>A0A1M7GAD4</accession>
<protein>
    <submittedName>
        <fullName evidence="5">Methyl-accepting chemotaxis sensory transducer</fullName>
    </submittedName>
</protein>
<proteinExistence type="inferred from homology"/>
<dbReference type="GO" id="GO:0016020">
    <property type="term" value="C:membrane"/>
    <property type="evidence" value="ECO:0007669"/>
    <property type="project" value="InterPro"/>
</dbReference>
<evidence type="ECO:0000313" key="6">
    <source>
        <dbReference type="Proteomes" id="UP000186002"/>
    </source>
</evidence>
<dbReference type="SUPFAM" id="SSF58104">
    <property type="entry name" value="Methyl-accepting chemotaxis protein (MCP) signaling domain"/>
    <property type="match status" value="1"/>
</dbReference>
<dbReference type="RefSeq" id="WP_084081896.1">
    <property type="nucleotide sequence ID" value="NZ_FRBW01000002.1"/>
</dbReference>
<dbReference type="PROSITE" id="PS50111">
    <property type="entry name" value="CHEMOTAXIS_TRANSDUC_2"/>
    <property type="match status" value="1"/>
</dbReference>
<dbReference type="InterPro" id="IPR004089">
    <property type="entry name" value="MCPsignal_dom"/>
</dbReference>
<dbReference type="OrthoDB" id="4514964at2"/>
<name>A0A1M7GAD4_9HYPH</name>
<dbReference type="STRING" id="735517.SAMN05444272_1864"/>
<dbReference type="GO" id="GO:0004888">
    <property type="term" value="F:transmembrane signaling receptor activity"/>
    <property type="evidence" value="ECO:0007669"/>
    <property type="project" value="InterPro"/>
</dbReference>
<dbReference type="InterPro" id="IPR025991">
    <property type="entry name" value="Chemoreceptor_zinc-bind_dom"/>
</dbReference>
<dbReference type="PANTHER" id="PTHR32089">
    <property type="entry name" value="METHYL-ACCEPTING CHEMOTAXIS PROTEIN MCPB"/>
    <property type="match status" value="1"/>
</dbReference>
<evidence type="ECO:0000256" key="3">
    <source>
        <dbReference type="PROSITE-ProRule" id="PRU00284"/>
    </source>
</evidence>
<dbReference type="Pfam" id="PF00015">
    <property type="entry name" value="MCPsignal"/>
    <property type="match status" value="1"/>
</dbReference>
<dbReference type="GO" id="GO:0007165">
    <property type="term" value="P:signal transduction"/>
    <property type="evidence" value="ECO:0007669"/>
    <property type="project" value="UniProtKB-KW"/>
</dbReference>
<evidence type="ECO:0000259" key="4">
    <source>
        <dbReference type="PROSITE" id="PS50111"/>
    </source>
</evidence>
<organism evidence="5 6">
    <name type="scientific">Roseibium suaedae</name>
    <dbReference type="NCBI Taxonomy" id="735517"/>
    <lineage>
        <taxon>Bacteria</taxon>
        <taxon>Pseudomonadati</taxon>
        <taxon>Pseudomonadota</taxon>
        <taxon>Alphaproteobacteria</taxon>
        <taxon>Hyphomicrobiales</taxon>
        <taxon>Stappiaceae</taxon>
        <taxon>Roseibium</taxon>
    </lineage>
</organism>
<dbReference type="PANTHER" id="PTHR32089:SF112">
    <property type="entry name" value="LYSOZYME-LIKE PROTEIN-RELATED"/>
    <property type="match status" value="1"/>
</dbReference>
<feature type="domain" description="Methyl-accepting transducer" evidence="4">
    <location>
        <begin position="80"/>
        <end position="309"/>
    </location>
</feature>
<dbReference type="Proteomes" id="UP000186002">
    <property type="component" value="Unassembled WGS sequence"/>
</dbReference>
<keyword evidence="6" id="KW-1185">Reference proteome</keyword>
<dbReference type="Pfam" id="PF13682">
    <property type="entry name" value="CZB"/>
    <property type="match status" value="1"/>
</dbReference>
<sequence>MFKFKQSVVQAGEHSIKLNAEPSVTVAAVSEALKRLGSADAADAFAALPEELRSLLSLMNAEMLRRDELLLKQTVDYSIQASRAMAATARITGAIRETDRYASGISGGVEEMTISIEQISGTAADAATSMEQANDALQGGVDATRSSAEASRQIGVSFAKMTEEAHQLAEAAEQIGMFVGTIEGLAQQTNLLALNATIEAARAGEAGKGFAVVASEVKQLSGQTSKATDDIRARIERLQSHVTEVLETVEGVQELVSSSAVKSEEAANQIENVRGSVSETTYRMTSISELLSQQSDAVREISEGMHAVVDHSRSASGFAEDVIRSVASSETIINEQFADLDGRKVRNYVLHRAKSDHLLWKKRLSEMLVGRSSLRSDELSDHHHCRLGKWYDSVSDARIRNHHAFKSLLPVHEAVHVNGKEAARLYASGDLEGAFTRIADMEKASDQVLTLINQLLAAVD</sequence>
<evidence type="ECO:0000313" key="5">
    <source>
        <dbReference type="EMBL" id="SHM13352.1"/>
    </source>
</evidence>
<evidence type="ECO:0000256" key="1">
    <source>
        <dbReference type="ARBA" id="ARBA00023224"/>
    </source>
</evidence>
<reference evidence="5 6" key="1">
    <citation type="submission" date="2016-11" db="EMBL/GenBank/DDBJ databases">
        <authorList>
            <person name="Jaros S."/>
            <person name="Januszkiewicz K."/>
            <person name="Wedrychowicz H."/>
        </authorList>
    </citation>
    <scope>NUCLEOTIDE SEQUENCE [LARGE SCALE GENOMIC DNA]</scope>
    <source>
        <strain evidence="5 6">DSM 22153</strain>
    </source>
</reference>
<dbReference type="GO" id="GO:0006935">
    <property type="term" value="P:chemotaxis"/>
    <property type="evidence" value="ECO:0007669"/>
    <property type="project" value="InterPro"/>
</dbReference>
<comment type="similarity">
    <text evidence="2">Belongs to the methyl-accepting chemotaxis (MCP) protein family.</text>
</comment>
<keyword evidence="1 3" id="KW-0807">Transducer</keyword>
<dbReference type="AlphaFoldDB" id="A0A1M7GAD4"/>